<dbReference type="EMBL" id="CALBWS010000027">
    <property type="protein sequence ID" value="CAH2716464.1"/>
    <property type="molecule type" value="Genomic_DNA"/>
</dbReference>
<accession>A0ABM9EUX6</accession>
<sequence length="41" mass="4635">MNTGHRGGILIYKKQERMLIWLAFIVAFIIGLSIIGRIFSG</sequence>
<name>A0ABM9EUX6_9BACI</name>
<keyword evidence="1" id="KW-0472">Membrane</keyword>
<feature type="transmembrane region" description="Helical" evidence="1">
    <location>
        <begin position="20"/>
        <end position="39"/>
    </location>
</feature>
<keyword evidence="1" id="KW-1133">Transmembrane helix</keyword>
<evidence type="ECO:0000256" key="1">
    <source>
        <dbReference type="SAM" id="Phobius"/>
    </source>
</evidence>
<organism evidence="2 3">
    <name type="scientific">Neobacillus rhizosphaerae</name>
    <dbReference type="NCBI Taxonomy" id="2880965"/>
    <lineage>
        <taxon>Bacteria</taxon>
        <taxon>Bacillati</taxon>
        <taxon>Bacillota</taxon>
        <taxon>Bacilli</taxon>
        <taxon>Bacillales</taxon>
        <taxon>Bacillaceae</taxon>
        <taxon>Neobacillus</taxon>
    </lineage>
</organism>
<evidence type="ECO:0008006" key="4">
    <source>
        <dbReference type="Google" id="ProtNLM"/>
    </source>
</evidence>
<dbReference type="Proteomes" id="UP000838308">
    <property type="component" value="Unassembled WGS sequence"/>
</dbReference>
<reference evidence="2" key="1">
    <citation type="submission" date="2022-04" db="EMBL/GenBank/DDBJ databases">
        <authorList>
            <person name="Criscuolo A."/>
        </authorList>
    </citation>
    <scope>NUCLEOTIDE SEQUENCE</scope>
    <source>
        <strain evidence="2">CIP111895</strain>
    </source>
</reference>
<evidence type="ECO:0000313" key="2">
    <source>
        <dbReference type="EMBL" id="CAH2716464.1"/>
    </source>
</evidence>
<keyword evidence="3" id="KW-1185">Reference proteome</keyword>
<evidence type="ECO:0000313" key="3">
    <source>
        <dbReference type="Proteomes" id="UP000838308"/>
    </source>
</evidence>
<protein>
    <recommendedName>
        <fullName evidence="4">Sporulation protein YjcZ</fullName>
    </recommendedName>
</protein>
<keyword evidence="1" id="KW-0812">Transmembrane</keyword>
<comment type="caution">
    <text evidence="2">The sequence shown here is derived from an EMBL/GenBank/DDBJ whole genome shotgun (WGS) entry which is preliminary data.</text>
</comment>
<gene>
    <name evidence="2" type="ORF">BACCIP111895_03651</name>
</gene>
<proteinExistence type="predicted"/>